<name>A0AAV2HUJ4_LYMST</name>
<feature type="compositionally biased region" description="Pro residues" evidence="1">
    <location>
        <begin position="180"/>
        <end position="192"/>
    </location>
</feature>
<feature type="compositionally biased region" description="Acidic residues" evidence="1">
    <location>
        <begin position="137"/>
        <end position="146"/>
    </location>
</feature>
<sequence>MIHQGTFQLVQQKLNLKRLSLHDDVPPELPVRHFSVDDGEDLPPPIPERKGSLEMIIDEDFQGRFSFRPISTVPLPEPLSGIKKTYPSQAPRRNAIQRPPSQPPPPPPPPADELTTASQSSATFNLSSSSRWSSQYEFDDDLEEDFPLPPPPPTVSGTQDTSIKPTDDRKSAPTTHVSTLPPPPTRPPPPAPQTKKPQTSLSTFPSSPSLLLAPNTVQPSDSPKLQAASTVQTTSSSKFTKNTTRSKKPNPPALKSAKSEPNLVSPHLAPGTTSPPPPPIPVRPPLLCAAKPQPTNGLHEIGVPPVVPPNKSQHHPKLPLKPIHQAASVNSKEKPESGDSSTKQNGVIKNADSKSSQQSSEEQTSHSPQKSPLPPRQGRPSPDASQFPNRNRPLPSLPKPVFDKKSMHVKKWAGPEVYDPREEDGDLYDVMDSTNM</sequence>
<evidence type="ECO:0000313" key="2">
    <source>
        <dbReference type="EMBL" id="CAL1537793.1"/>
    </source>
</evidence>
<gene>
    <name evidence="2" type="ORF">GSLYS_00011695001</name>
</gene>
<protein>
    <submittedName>
        <fullName evidence="2">Uncharacterized protein</fullName>
    </submittedName>
</protein>
<feature type="compositionally biased region" description="Pro residues" evidence="1">
    <location>
        <begin position="273"/>
        <end position="284"/>
    </location>
</feature>
<accession>A0AAV2HUJ4</accession>
<dbReference type="Proteomes" id="UP001497497">
    <property type="component" value="Unassembled WGS sequence"/>
</dbReference>
<keyword evidence="3" id="KW-1185">Reference proteome</keyword>
<comment type="caution">
    <text evidence="2">The sequence shown here is derived from an EMBL/GenBank/DDBJ whole genome shotgun (WGS) entry which is preliminary data.</text>
</comment>
<dbReference type="AlphaFoldDB" id="A0AAV2HUJ4"/>
<evidence type="ECO:0000256" key="1">
    <source>
        <dbReference type="SAM" id="MobiDB-lite"/>
    </source>
</evidence>
<feature type="compositionally biased region" description="Polar residues" evidence="1">
    <location>
        <begin position="338"/>
        <end position="347"/>
    </location>
</feature>
<reference evidence="2 3" key="1">
    <citation type="submission" date="2024-04" db="EMBL/GenBank/DDBJ databases">
        <authorList>
            <consortium name="Genoscope - CEA"/>
            <person name="William W."/>
        </authorList>
    </citation>
    <scope>NUCLEOTIDE SEQUENCE [LARGE SCALE GENOMIC DNA]</scope>
</reference>
<organism evidence="2 3">
    <name type="scientific">Lymnaea stagnalis</name>
    <name type="common">Great pond snail</name>
    <name type="synonym">Helix stagnalis</name>
    <dbReference type="NCBI Taxonomy" id="6523"/>
    <lineage>
        <taxon>Eukaryota</taxon>
        <taxon>Metazoa</taxon>
        <taxon>Spiralia</taxon>
        <taxon>Lophotrochozoa</taxon>
        <taxon>Mollusca</taxon>
        <taxon>Gastropoda</taxon>
        <taxon>Heterobranchia</taxon>
        <taxon>Euthyneura</taxon>
        <taxon>Panpulmonata</taxon>
        <taxon>Hygrophila</taxon>
        <taxon>Lymnaeoidea</taxon>
        <taxon>Lymnaeidae</taxon>
        <taxon>Lymnaea</taxon>
    </lineage>
</organism>
<feature type="compositionally biased region" description="Polar residues" evidence="1">
    <location>
        <begin position="155"/>
        <end position="164"/>
    </location>
</feature>
<evidence type="ECO:0000313" key="3">
    <source>
        <dbReference type="Proteomes" id="UP001497497"/>
    </source>
</evidence>
<feature type="region of interest" description="Disordered" evidence="1">
    <location>
        <begin position="68"/>
        <end position="436"/>
    </location>
</feature>
<feature type="compositionally biased region" description="Low complexity" evidence="1">
    <location>
        <begin position="353"/>
        <end position="369"/>
    </location>
</feature>
<feature type="compositionally biased region" description="Low complexity" evidence="1">
    <location>
        <begin position="226"/>
        <end position="243"/>
    </location>
</feature>
<dbReference type="EMBL" id="CAXITT010000275">
    <property type="protein sequence ID" value="CAL1537793.1"/>
    <property type="molecule type" value="Genomic_DNA"/>
</dbReference>
<proteinExistence type="predicted"/>
<feature type="compositionally biased region" description="Low complexity" evidence="1">
    <location>
        <begin position="193"/>
        <end position="212"/>
    </location>
</feature>
<feature type="compositionally biased region" description="Pro residues" evidence="1">
    <location>
        <begin position="100"/>
        <end position="111"/>
    </location>
</feature>
<feature type="compositionally biased region" description="Polar residues" evidence="1">
    <location>
        <begin position="115"/>
        <end position="136"/>
    </location>
</feature>